<gene>
    <name evidence="1" type="ORF">LPJ61_004083</name>
</gene>
<dbReference type="OrthoDB" id="330671at2759"/>
<protein>
    <submittedName>
        <fullName evidence="1">Uncharacterized protein</fullName>
    </submittedName>
</protein>
<dbReference type="GO" id="GO:0004140">
    <property type="term" value="F:dephospho-CoA kinase activity"/>
    <property type="evidence" value="ECO:0007669"/>
    <property type="project" value="TreeGrafter"/>
</dbReference>
<name>A0A9W7YAZ1_9FUNG</name>
<dbReference type="Proteomes" id="UP001143981">
    <property type="component" value="Unassembled WGS sequence"/>
</dbReference>
<dbReference type="Gene3D" id="3.40.50.620">
    <property type="entry name" value="HUPs"/>
    <property type="match status" value="1"/>
</dbReference>
<accession>A0A9W7YAZ1</accession>
<dbReference type="GO" id="GO:0015937">
    <property type="term" value="P:coenzyme A biosynthetic process"/>
    <property type="evidence" value="ECO:0007669"/>
    <property type="project" value="TreeGrafter"/>
</dbReference>
<sequence length="151" mass="16756">MAATKRVVCGISADALLVNKKYKELIEPYRTRELNVLLFLRKIRKDLIVELDPIVDRYGPTAVDASIEALVLSQETLHGSESLNVRRSENNMRPMHMLTIDMLIPPEVAGDGPDSHGTSIASTEFMDRRISSSAIRAALAERQRAGSRPTV</sequence>
<evidence type="ECO:0000313" key="2">
    <source>
        <dbReference type="Proteomes" id="UP001143981"/>
    </source>
</evidence>
<organism evidence="1 2">
    <name type="scientific">Coemansia biformis</name>
    <dbReference type="NCBI Taxonomy" id="1286918"/>
    <lineage>
        <taxon>Eukaryota</taxon>
        <taxon>Fungi</taxon>
        <taxon>Fungi incertae sedis</taxon>
        <taxon>Zoopagomycota</taxon>
        <taxon>Kickxellomycotina</taxon>
        <taxon>Kickxellomycetes</taxon>
        <taxon>Kickxellales</taxon>
        <taxon>Kickxellaceae</taxon>
        <taxon>Coemansia</taxon>
    </lineage>
</organism>
<dbReference type="PANTHER" id="PTHR10695">
    <property type="entry name" value="DEPHOSPHO-COA KINASE-RELATED"/>
    <property type="match status" value="1"/>
</dbReference>
<evidence type="ECO:0000313" key="1">
    <source>
        <dbReference type="EMBL" id="KAJ1728341.1"/>
    </source>
</evidence>
<reference evidence="1" key="1">
    <citation type="submission" date="2022-07" db="EMBL/GenBank/DDBJ databases">
        <title>Phylogenomic reconstructions and comparative analyses of Kickxellomycotina fungi.</title>
        <authorList>
            <person name="Reynolds N.K."/>
            <person name="Stajich J.E."/>
            <person name="Barry K."/>
            <person name="Grigoriev I.V."/>
            <person name="Crous P."/>
            <person name="Smith M.E."/>
        </authorList>
    </citation>
    <scope>NUCLEOTIDE SEQUENCE</scope>
    <source>
        <strain evidence="1">BCRC 34381</strain>
    </source>
</reference>
<keyword evidence="2" id="KW-1185">Reference proteome</keyword>
<dbReference type="AlphaFoldDB" id="A0A9W7YAZ1"/>
<dbReference type="EMBL" id="JANBOI010000841">
    <property type="protein sequence ID" value="KAJ1728341.1"/>
    <property type="molecule type" value="Genomic_DNA"/>
</dbReference>
<dbReference type="PANTHER" id="PTHR10695:SF46">
    <property type="entry name" value="BIFUNCTIONAL COENZYME A SYNTHASE-RELATED"/>
    <property type="match status" value="1"/>
</dbReference>
<comment type="caution">
    <text evidence="1">The sequence shown here is derived from an EMBL/GenBank/DDBJ whole genome shotgun (WGS) entry which is preliminary data.</text>
</comment>
<dbReference type="InterPro" id="IPR014729">
    <property type="entry name" value="Rossmann-like_a/b/a_fold"/>
</dbReference>
<proteinExistence type="predicted"/>